<dbReference type="InterPro" id="IPR011055">
    <property type="entry name" value="Dup_hybrid_motif"/>
</dbReference>
<evidence type="ECO:0000256" key="5">
    <source>
        <dbReference type="ARBA" id="ARBA00022833"/>
    </source>
</evidence>
<dbReference type="Gene3D" id="3.10.450.350">
    <property type="match status" value="1"/>
</dbReference>
<keyword evidence="4 9" id="KW-0378">Hydrolase</keyword>
<dbReference type="GO" id="GO:0004222">
    <property type="term" value="F:metalloendopeptidase activity"/>
    <property type="evidence" value="ECO:0007669"/>
    <property type="project" value="TreeGrafter"/>
</dbReference>
<dbReference type="InterPro" id="IPR050570">
    <property type="entry name" value="Cell_wall_metabolism_enzyme"/>
</dbReference>
<evidence type="ECO:0000259" key="8">
    <source>
        <dbReference type="Pfam" id="PF01551"/>
    </source>
</evidence>
<keyword evidence="6" id="KW-0482">Metalloprotease</keyword>
<proteinExistence type="predicted"/>
<keyword evidence="3" id="KW-0479">Metal-binding</keyword>
<reference evidence="9 10" key="1">
    <citation type="submission" date="2018-05" db="EMBL/GenBank/DDBJ databases">
        <title>Genomic Encyclopedia of Type Strains, Phase IV (KMG-IV): sequencing the most valuable type-strain genomes for metagenomic binning, comparative biology and taxonomic classification.</title>
        <authorList>
            <person name="Goeker M."/>
        </authorList>
    </citation>
    <scope>NUCLEOTIDE SEQUENCE [LARGE SCALE GENOMIC DNA]</scope>
    <source>
        <strain evidence="9 10">DSM 16791</strain>
    </source>
</reference>
<dbReference type="GO" id="GO:0046872">
    <property type="term" value="F:metal ion binding"/>
    <property type="evidence" value="ECO:0007669"/>
    <property type="project" value="UniProtKB-KW"/>
</dbReference>
<evidence type="ECO:0000256" key="1">
    <source>
        <dbReference type="ARBA" id="ARBA00001947"/>
    </source>
</evidence>
<evidence type="ECO:0000256" key="3">
    <source>
        <dbReference type="ARBA" id="ARBA00022723"/>
    </source>
</evidence>
<accession>A0A317PG79</accession>
<keyword evidence="7" id="KW-1133">Transmembrane helix</keyword>
<dbReference type="PANTHER" id="PTHR21666">
    <property type="entry name" value="PEPTIDASE-RELATED"/>
    <property type="match status" value="1"/>
</dbReference>
<feature type="domain" description="M23ase beta-sheet core" evidence="8">
    <location>
        <begin position="509"/>
        <end position="607"/>
    </location>
</feature>
<dbReference type="Proteomes" id="UP000246352">
    <property type="component" value="Unassembled WGS sequence"/>
</dbReference>
<keyword evidence="10" id="KW-1185">Reference proteome</keyword>
<dbReference type="Pfam" id="PF01551">
    <property type="entry name" value="Peptidase_M23"/>
    <property type="match status" value="1"/>
</dbReference>
<dbReference type="AlphaFoldDB" id="A0A317PG79"/>
<evidence type="ECO:0000313" key="9">
    <source>
        <dbReference type="EMBL" id="PWV98024.1"/>
    </source>
</evidence>
<keyword evidence="2" id="KW-0645">Protease</keyword>
<evidence type="ECO:0000256" key="4">
    <source>
        <dbReference type="ARBA" id="ARBA00022801"/>
    </source>
</evidence>
<evidence type="ECO:0000313" key="10">
    <source>
        <dbReference type="Proteomes" id="UP000246352"/>
    </source>
</evidence>
<keyword evidence="5" id="KW-0862">Zinc</keyword>
<dbReference type="InterPro" id="IPR016047">
    <property type="entry name" value="M23ase_b-sheet_dom"/>
</dbReference>
<sequence length="649" mass="70390">MITSEQFLVRQMGDQPALLADGRKPPDRREISLRWLSGTFMTGITSSLLMGVALFGALEGREQLAFPAEALAAVEMASRDTGTVEKGGRLVQPVVTAKPVDREIMEVSTMVREGDRDVVRKQPFAHIKMALAASHPQPRSYPKFDPLKIFATGDTDAASSVRTGLIYGADVDSEISLRTSDFPLDVAGRPYAASMTLDEVEETVRTNGSVLTDGNVQLASLYYVDPRRFGTHAFDLDFSAGLNARVIAENVSVASYAPSTEQQSPEFIDDILPVREAADCTDVLLAAGYEEAQFAAARLALAGQINADMIPAGTVLRLGVLQTGTSSRIIRISVYENGNHLVTVAESDRGTFVVGNEPQRMDAVSAALNENPVAVSGNRDLADVYDGIYRAGLSYGMTTDMIGQIIRMLASNVDFEAKLHPSDTLEAFFSVADENGDAGDDSELLFVNAKFGNYNARLYRFQHPEDNTIDYYDESGRSARQFLLRNPVPNGKFRSGFGMRRHPILGYSRMHTGTDWAAPRGTPIIAAGNGTVVKAGWDSGGYGNQTLIRHANGYVSSYNHQSAISKSVKPGAQVRQGQVIGWVGTTGLSTGPHLHYELIVNGTKVDPMRVRLPDGKSLKGDALAMFGRERDRINTLLDIKPSEAEVASR</sequence>
<protein>
    <submittedName>
        <fullName evidence="9">Murein DD-endopeptidase MepM/ murein hydrolase activator NlpD</fullName>
    </submittedName>
</protein>
<dbReference type="SUPFAM" id="SSF51261">
    <property type="entry name" value="Duplicated hybrid motif"/>
    <property type="match status" value="1"/>
</dbReference>
<gene>
    <name evidence="9" type="ORF">DFR52_1051</name>
</gene>
<keyword evidence="7" id="KW-0812">Transmembrane</keyword>
<evidence type="ECO:0000256" key="7">
    <source>
        <dbReference type="SAM" id="Phobius"/>
    </source>
</evidence>
<dbReference type="GO" id="GO:0006508">
    <property type="term" value="P:proteolysis"/>
    <property type="evidence" value="ECO:0007669"/>
    <property type="project" value="UniProtKB-KW"/>
</dbReference>
<name>A0A317PG79_9HYPH</name>
<dbReference type="PANTHER" id="PTHR21666:SF288">
    <property type="entry name" value="CELL DIVISION PROTEIN YTFB"/>
    <property type="match status" value="1"/>
</dbReference>
<dbReference type="Gene3D" id="2.70.70.10">
    <property type="entry name" value="Glucose Permease (Domain IIA)"/>
    <property type="match status" value="1"/>
</dbReference>
<feature type="transmembrane region" description="Helical" evidence="7">
    <location>
        <begin position="33"/>
        <end position="58"/>
    </location>
</feature>
<comment type="cofactor">
    <cofactor evidence="1">
        <name>Zn(2+)</name>
        <dbReference type="ChEBI" id="CHEBI:29105"/>
    </cofactor>
</comment>
<dbReference type="EMBL" id="QGTR01000005">
    <property type="protein sequence ID" value="PWV98024.1"/>
    <property type="molecule type" value="Genomic_DNA"/>
</dbReference>
<organism evidence="9 10">
    <name type="scientific">Hoeflea marina</name>
    <dbReference type="NCBI Taxonomy" id="274592"/>
    <lineage>
        <taxon>Bacteria</taxon>
        <taxon>Pseudomonadati</taxon>
        <taxon>Pseudomonadota</taxon>
        <taxon>Alphaproteobacteria</taxon>
        <taxon>Hyphomicrobiales</taxon>
        <taxon>Rhizobiaceae</taxon>
        <taxon>Hoeflea</taxon>
    </lineage>
</organism>
<keyword evidence="7" id="KW-0472">Membrane</keyword>
<evidence type="ECO:0000256" key="6">
    <source>
        <dbReference type="ARBA" id="ARBA00023049"/>
    </source>
</evidence>
<comment type="caution">
    <text evidence="9">The sequence shown here is derived from an EMBL/GenBank/DDBJ whole genome shotgun (WGS) entry which is preliminary data.</text>
</comment>
<evidence type="ECO:0000256" key="2">
    <source>
        <dbReference type="ARBA" id="ARBA00022670"/>
    </source>
</evidence>
<dbReference type="CDD" id="cd12797">
    <property type="entry name" value="M23_peptidase"/>
    <property type="match status" value="1"/>
</dbReference>